<keyword evidence="9" id="KW-0551">Lipid droplet</keyword>
<dbReference type="PROSITE" id="PS00518">
    <property type="entry name" value="ZF_RING_1"/>
    <property type="match status" value="1"/>
</dbReference>
<keyword evidence="14" id="KW-0833">Ubl conjugation pathway</keyword>
<evidence type="ECO:0000259" key="25">
    <source>
        <dbReference type="PROSITE" id="PS51981"/>
    </source>
</evidence>
<reference evidence="26" key="1">
    <citation type="submission" date="2020-07" db="EMBL/GenBank/DDBJ databases">
        <title>Clarias magur genome sequencing, assembly and annotation.</title>
        <authorList>
            <person name="Kushwaha B."/>
            <person name="Kumar R."/>
            <person name="Das P."/>
            <person name="Joshi C.G."/>
            <person name="Kumar D."/>
            <person name="Nagpure N.S."/>
            <person name="Pandey M."/>
            <person name="Agarwal S."/>
            <person name="Srivastava S."/>
            <person name="Singh M."/>
            <person name="Sahoo L."/>
            <person name="Jayasankar P."/>
            <person name="Meher P.K."/>
            <person name="Koringa P.G."/>
            <person name="Iquebal M.A."/>
            <person name="Das S.P."/>
            <person name="Bit A."/>
            <person name="Patnaik S."/>
            <person name="Patel N."/>
            <person name="Shah T.M."/>
            <person name="Hinsu A."/>
            <person name="Jena J.K."/>
        </authorList>
    </citation>
    <scope>NUCLEOTIDE SEQUENCE</scope>
    <source>
        <strain evidence="26">CIFAMagur01</strain>
        <tissue evidence="26">Testis</tissue>
    </source>
</reference>
<dbReference type="Gene3D" id="3.40.50.300">
    <property type="entry name" value="P-loop containing nucleotide triphosphate hydrolases"/>
    <property type="match status" value="2"/>
</dbReference>
<keyword evidence="18" id="KW-0391">Immunity</keyword>
<comment type="caution">
    <text evidence="26">The sequence shown here is derived from an EMBL/GenBank/DDBJ whole genome shotgun (WGS) entry which is preliminary data.</text>
</comment>
<dbReference type="GO" id="GO:0002040">
    <property type="term" value="P:sprouting angiogenesis"/>
    <property type="evidence" value="ECO:0007669"/>
    <property type="project" value="TreeGrafter"/>
</dbReference>
<dbReference type="EMBL" id="QNUK01000086">
    <property type="protein sequence ID" value="KAF5902677.1"/>
    <property type="molecule type" value="Genomic_DNA"/>
</dbReference>
<protein>
    <recommendedName>
        <fullName evidence="6">RING-type E3 ubiquitin transferase</fullName>
        <ecNumber evidence="6">2.3.2.27</ecNumber>
    </recommendedName>
</protein>
<dbReference type="EC" id="2.3.2.27" evidence="6"/>
<dbReference type="GO" id="GO:0006511">
    <property type="term" value="P:ubiquitin-dependent protein catabolic process"/>
    <property type="evidence" value="ECO:0007669"/>
    <property type="project" value="TreeGrafter"/>
</dbReference>
<dbReference type="FunFam" id="3.40.50.300:FF:000491">
    <property type="entry name" value="E3 ubiquitin-protein ligase RNF213"/>
    <property type="match status" value="1"/>
</dbReference>
<evidence type="ECO:0000256" key="23">
    <source>
        <dbReference type="SAM" id="MobiDB-lite"/>
    </source>
</evidence>
<comment type="similarity">
    <text evidence="5">Belongs to the AAA ATPase family.</text>
</comment>
<evidence type="ECO:0000256" key="17">
    <source>
        <dbReference type="ARBA" id="ARBA00022840"/>
    </source>
</evidence>
<evidence type="ECO:0000256" key="20">
    <source>
        <dbReference type="ARBA" id="ARBA00023268"/>
    </source>
</evidence>
<feature type="compositionally biased region" description="Low complexity" evidence="23">
    <location>
        <begin position="135"/>
        <end position="146"/>
    </location>
</feature>
<feature type="compositionally biased region" description="Polar residues" evidence="23">
    <location>
        <begin position="388"/>
        <end position="420"/>
    </location>
</feature>
<feature type="compositionally biased region" description="Basic residues" evidence="23">
    <location>
        <begin position="115"/>
        <end position="128"/>
    </location>
</feature>
<comment type="catalytic activity">
    <reaction evidence="21">
        <text>ATP + H2O = ADP + phosphate + H(+)</text>
        <dbReference type="Rhea" id="RHEA:13065"/>
        <dbReference type="ChEBI" id="CHEBI:15377"/>
        <dbReference type="ChEBI" id="CHEBI:15378"/>
        <dbReference type="ChEBI" id="CHEBI:30616"/>
        <dbReference type="ChEBI" id="CHEBI:43474"/>
        <dbReference type="ChEBI" id="CHEBI:456216"/>
    </reaction>
    <physiologicalReaction direction="left-to-right" evidence="21">
        <dbReference type="Rhea" id="RHEA:13066"/>
    </physiologicalReaction>
</comment>
<dbReference type="GO" id="GO:0002376">
    <property type="term" value="P:immune system process"/>
    <property type="evidence" value="ECO:0007669"/>
    <property type="project" value="UniProtKB-KW"/>
</dbReference>
<keyword evidence="11" id="KW-0479">Metal-binding</keyword>
<evidence type="ECO:0000256" key="10">
    <source>
        <dbReference type="ARBA" id="ARBA00022679"/>
    </source>
</evidence>
<dbReference type="GO" id="GO:0005730">
    <property type="term" value="C:nucleolus"/>
    <property type="evidence" value="ECO:0007669"/>
    <property type="project" value="TreeGrafter"/>
</dbReference>
<dbReference type="GO" id="GO:0006629">
    <property type="term" value="P:lipid metabolic process"/>
    <property type="evidence" value="ECO:0007669"/>
    <property type="project" value="UniProtKB-KW"/>
</dbReference>
<keyword evidence="8" id="KW-0037">Angiogenesis</keyword>
<evidence type="ECO:0000256" key="19">
    <source>
        <dbReference type="ARBA" id="ARBA00023098"/>
    </source>
</evidence>
<feature type="compositionally biased region" description="Basic and acidic residues" evidence="23">
    <location>
        <begin position="201"/>
        <end position="210"/>
    </location>
</feature>
<evidence type="ECO:0000256" key="5">
    <source>
        <dbReference type="ARBA" id="ARBA00006914"/>
    </source>
</evidence>
<dbReference type="GO" id="GO:0005524">
    <property type="term" value="F:ATP binding"/>
    <property type="evidence" value="ECO:0007669"/>
    <property type="project" value="UniProtKB-KW"/>
</dbReference>
<comment type="catalytic activity">
    <reaction evidence="1">
        <text>S-ubiquitinyl-[E2 ubiquitin-conjugating enzyme]-L-cysteine + [acceptor protein]-L-lysine = [E2 ubiquitin-conjugating enzyme]-L-cysteine + N(6)-ubiquitinyl-[acceptor protein]-L-lysine.</text>
        <dbReference type="EC" id="2.3.2.27"/>
    </reaction>
</comment>
<dbReference type="GO" id="GO:0061630">
    <property type="term" value="F:ubiquitin protein ligase activity"/>
    <property type="evidence" value="ECO:0007669"/>
    <property type="project" value="UniProtKB-EC"/>
</dbReference>
<gene>
    <name evidence="26" type="primary">rnf213</name>
    <name evidence="26" type="ORF">DAT39_007622</name>
</gene>
<evidence type="ECO:0000256" key="11">
    <source>
        <dbReference type="ARBA" id="ARBA00022723"/>
    </source>
</evidence>
<dbReference type="GO" id="GO:0016020">
    <property type="term" value="C:membrane"/>
    <property type="evidence" value="ECO:0007669"/>
    <property type="project" value="TreeGrafter"/>
</dbReference>
<comment type="pathway">
    <text evidence="4">Protein modification; protein ubiquitination.</text>
</comment>
<dbReference type="SUPFAM" id="SSF52540">
    <property type="entry name" value="P-loop containing nucleoside triphosphate hydrolases"/>
    <property type="match status" value="2"/>
</dbReference>
<dbReference type="PANTHER" id="PTHR22605:SF18">
    <property type="entry name" value="E3 UBIQUITIN-PROTEIN LIGASE RNF213-ALPHA"/>
    <property type="match status" value="1"/>
</dbReference>
<feature type="compositionally biased region" description="Basic and acidic residues" evidence="23">
    <location>
        <begin position="375"/>
        <end position="386"/>
    </location>
</feature>
<dbReference type="SMART" id="SM00184">
    <property type="entry name" value="RING"/>
    <property type="match status" value="1"/>
</dbReference>
<feature type="compositionally biased region" description="Acidic residues" evidence="23">
    <location>
        <begin position="1967"/>
        <end position="1979"/>
    </location>
</feature>
<dbReference type="GO" id="GO:0005829">
    <property type="term" value="C:cytosol"/>
    <property type="evidence" value="ECO:0007669"/>
    <property type="project" value="UniProtKB-SubCell"/>
</dbReference>
<dbReference type="InterPro" id="IPR031248">
    <property type="entry name" value="RNF213"/>
</dbReference>
<feature type="compositionally biased region" description="Basic and acidic residues" evidence="23">
    <location>
        <begin position="472"/>
        <end position="489"/>
    </location>
</feature>
<name>A0A8J4UQZ4_CLAMG</name>
<dbReference type="GO" id="GO:0016887">
    <property type="term" value="F:ATP hydrolysis activity"/>
    <property type="evidence" value="ECO:0007669"/>
    <property type="project" value="InterPro"/>
</dbReference>
<sequence length="5327" mass="609174">MDDLLAISRESADHAAGACAELKQRERPLKTAVHLMKCPKCNHVALEENAKFCSQCGTVLTQLSEKTQNESTQSAVSPEATDTEMKTEINPDPSDLDNRPTAVSPKRPNDNSPNVKKKKKKKKKKRKVSEKDGGSASLTSDLSDISLTDKDVGRTHEEAVSSDSEESVCPMDETADLNLHTSAQAERQTSVSPGSSIVSSSKDKTGDPIKPDGLVLPETDAKKNLSLGQQDKKDYLLPREIQDQKPQCDEEPTLQDSESSLSTASLTVGHEQVGDQKKSKHEEQKEEFSSQNRKDEPYNTKSQKDESKKSLDQKNESKKSLEQKDESKKSLGQKDESKKSLDQKDESKKSLGQKDESKKLLGQKDGSKKSYQNKDASDKIQSRDDLSNEAQSILDQNANVDISTNARSASGTPKTKSVNQNEKKPEMVFGPQSKPEMKNLVSSSVDAPREKIQPLHSAHGKGDTSSAYGSSENKKKSKSEETDAKKDAPPQRIPTSTQQISASERLTIYFHAVLSKDFKFDPNEDRIFIRAGPQISDWETNLVELSVTRNLSEHGFLVEGCLVSTKAKAEAVSIPYKYVVYKTKKEKYEYEYIYKMDTAEPTNRCLFVKQRLLNAEGHWHQYDDIICAEPSKGFLKRIKETFWTEQRKSVIEGKEIAGRIMLETIFDFLKSWTDLNFRNFITQLKQFHQIYGNPFVFEEKEIKWTSLKYTEKDVSNLIKNFMVEHVTPELQKDGSSKKSKYIQEPLKAAVLMLYLWKQYDLQLDKGELNRLCSSLCLPNLPKDEFLPFWTNVQESFSFIKNLPDSLTHLMNIVKGDGMTRWIVAIPLLHLLKGISKPFEPVSLTVNSQYEQSWAGLQGLKPTNTRSITSQDRRSMLNLMKAHHHLVEIDALLARSWMFLMPIDELVECNTNIHVELLDMLHLFLIKAPTDISYSSSSSVSDTLIFIQSQLLEQKYICFSDDYGRNCLAEVVKLLEKICNGVKSSYSHNYSDIPIACLNLVVSVSNFSQSLHQQIPEEAQVKTAEKRTKIFELLSDALKTIRKWIGKTYKKSLLQSYTMNAHLTSEIEMWNNIISISFESEEFTKEWRDTFTRDFEGKFQQESSVDQIEVYCSKIEELKGTHPHVARSIEKCALQAVTSMCQAKTEAFLFERCKINWKFGKLISEIIQKSWPKTERGSLQESEDVVLHHLLNWTAAKNIFQLHGADEKLIDQLSEEAKERLAMATSLFTNISDRLIRGSIKIKALNHILAKKNTFTELVKIDCLCENEKCKDANAMKRLLQLREDEVKSIYHDSELVKGLIAMCRNIQEHVTVDFGSLEAKHQIDIDDKELNMFMEVHAFDQISSPMAGVVTYFDLDEDVRHMAKILHTFKESYIFKFCWESQAKDFAQRVADDYESDEEEDLLATTDLIYEDVFQPCYSKYQKIYESLKDGSMTFEEVDLIFKAYIGKYVELTEDATIMSKLDPADDKRWIQRRIQQIEQYHELHLAVESAQVVKRVMHTLGLTGDFQVLENLLKVTDLNFKKETLDRIDNELIQAKSVLVDITEPRRLCLQELGQRKNFVMWVKEALEDINELKVFVDLASISAGENDLDVDRVACFHDAVLGYSSMLYELKSDTGFSVFKEVLKKLWKALDNDPNLPKKLRDTARHLEWLKTVKDSHGSVELSSLSLASAINTKGIYIISAQSQKKLSLDKVLKLRIPEEHDDGHEMRCYSLEDLRELQNKLMLMSGKGEQGQNEVDRFAEVFASVQRLGSAFIDLFVAGNPLFRRWEAIVYCNSEEASIVIDFNLADVASVVMVKGDVAEQLLEVCKKMERCLSFWNDFMNKQRSQNYFLNYFTAEQIVYLCSQLTQKNLDDQALMMLSFIKPNCTPVNLRQCCHTLQYEMLTKPSKQNEDIDFQTFADVPNQTEYEMDIEGVSASDFGPENDTGRFDVIWNAYMRNMKKFLPNTLDVRSLGRLLEILSDIPSEIETDDDDDDEDESATKKHQRNVQRELPRGLFIGKPNLIICPLTEIQTSCISIYMSSEDEPLPTYDEVLLCDSSTSYEQVELFLRRCLTAGYKGQKIYTMLYVDQLTYEVSYKVEQFFQRHKSQSRNDYRLVLICSTDREHAYLPSVFSQFRLHMVPQEPLNRIQEYLAKHYTVPNEYSSAASVFKNKKFVGVVSSKRAGVGKSLYVRRLYERLKLITKKPSQLKCIRLIEPKVDENAVLQSMLNSPKRDLTIFHFDITSSVQKGLHEFLFRLLVLGYLLDSEGRMWKCSKRHLYIIELLQSNANVHRNSQRSGVSVQSAFTDVFPSVYCRTPKEVLELEMGNTTVADDPRMDDKEFRSEAYQRPYQYLKRFNQGNNLDGFLYRGTEGTHVECLQLLFLYCGVIDPSWAELRNFTWFLNLQLRDCETSVFCDASFTGDTLQGFKNFVVDFMILMAKDFATPSLSISDQSPGRQQMDISGVSEEDLAPFRIRKRWESEPHPYIFFNDDHVSMTFIGFHLQPNDQNWVDAIDPSTKRVIKKNIMTNALYEGLRLQRVPFNIDFDKLPRGEKIERICNVLGIQWPLDPDEAYELTTDNILKILAIHMRFRCGIPVIIMGETGCGKTRLIKFLCELRRSGVATENMKLVKVHGGTSSEMIYTKVREAETIACTNKQYYGFDSVLFFDEANTTEAISSIKEVLCDKTVEGELMMPNTGLQIIAACNPYRKHTDVMIKRLESAGLGYRVRAEETDEKLGSIPLRQLVYRVQALPPSMIPLVWDFGQLNDHTEKMYIQQIVQRVVENNSFPEEYLKIITDVLSASQKYMRSRNDECSFVSLRDVERCMQVFAWFYQNHQMLLSELAKYENQRAQKSEQSLGVNDERDPILWSLVMAVGVCYHACLEDKEKYRIKICKYFTSPYNPVKLMQEISVMQDLFLSGVPLGETIARNNALKENVFMMVICIELRIPLFLVGKPGSSKSLSKTLVADAMQGQAAHSDLFRKLKQIHLVSFQCSPHSTPEGIINTFKQCARFQEGKNLNEYISVVVLDEIGLAEDSPKMPLKTLHPLLEEGCIDDQPLPHKKVGFIGISNWALDPAKMNRGIFVSRGDPDEKELIESAKGICSSDAMILEKVRDSFQPFARAYLKICKKEGKGFFGLRDYYSLIKMIFAVAKASDQKPNEDQIVEAVLRNFSGKDTEKSVKVFTDRLFIKTNLESIDTIELVRQNITAVAQDEECRYLLVLTKNYAALQILQQTFFSEQHQPEIIFGSSFPKDQQYTQICRNINRVKICMETGQTIVLLNLQNLYESLYDALNQYYVCLGGQKYVDLGLGTHRVKCRVHKDFRLIVIEEKEVVYKQFPIPLINRLEKHYLDINTVLKNEQKQLVKKLDQWVCLFSTSKSQHSAAAKAVQYYPADVFIGYHSDTCASVILQVMEKQKGAMELSDPQRQLLDEAKLILLNCATPDAVVRLDSSALSKVESEHLAREYFENQKHNCMADFVLSHIQQEECNHVSFTEVTTFSRLLTATDIGQLQEVVPNIELLALQQFDTEHSFLKKIRNFLDSISGNKMLVIQTDFDEALQSSNLIASAKYSCIGEINKFKKDQDSKMFVYFITKLPRVEGGTSYVGFHGGPWKSVHIDDLRRSNDIISDIKALQCLTISQLFEEKEDQPEAMETEEMYREEEGEKMELEETITWENVLDTTALVRSCVQSAVGMLRDQGDFGCRSTKRVEILLTLLSDNEELQATFLKTMKRRLHFLLMSHDEHTVSAKNWVFKEASCIDSLQEGGTFRNTLWKRVQAAVIPFLAQLVSVIDREHNLDILLDENSSESVKKLWLDIFGNLKLLNVPYTRVDSNSATKTILVQNSIVVHRNAGCFMPFSWIIKDHLEELWVHALHREGHTLKQFEEFFWKTPLGRYIAEAEPEVQVEFFQRYLQDFISLTTNITTDHELQLLASALTCCVNELRSRQDAEGNDLTSLPWIHAAYHEFKNRLQNFFRMITIEPQIAQVLLGNTQSREGREMVLDVYAAMACVEYLEPQGLGAFPNSVAWLRQVKKLQVPIELVCSEESIRHYGERSKTIITCVQHGWRRIHVLSLFVENMLLGVEDIEKNLRPLVLKHTQQLAQVLEKDSDLKMKKPFEAVITILKNCKDGANDQIFRFGFQPCPVCMGDPHDPLSLPCDHIYCLACIKQWLVPGQMYCPLCMHAVDDDFDLKPSKAIQSLIKQNGHFRKQCNAFFIDLVSTICFRDNSPPNKAIILHLLSFLMVEAMSVPIVQGSARRFLTKALSPFDDSVDKNPVVRSVVLKLLLKYSFADVKAYLQQHLAGVEQSNILEKADKTELYCLYINCLEDSMFERTQWHSVAEQQACLLEEKNFLLEFLQTKAVTTDSVTIELLQQVARTRLCLDMASDLLVSRSSPTDAQKENSPGVAAFLDSVQDLCRQSRNDWYRVYLIRKICSLHGVEYILKLLHEDRLSWLFPEEILQMRKDSSQIDQYLVCGVEYKAIRDAVATAMLQGKMEIIEEACEICRCSPVKKNVYVLLALFREVTTLYRANIHPKPEQLAVLEEFSKTSKVLLTPECRIFAHALVYNQLPTLRIHPNLSGDEYVVLELTVHLAAVLHCTNQALVKPLFQLAFFPDNMQRAFLPTMPDDMLAVARQAMGQLQWYYCPNGHPCTVGECGQPMEKSRCVDCNAEVGGTDHKPVPGFQRTDEQVDRTQTGHILGDSNRRDQPDMQDTKNMSPAPFTLLRMLTHMSMLLGASKQPQAMASIIKPPVVHPGDFLMAHLKKDMEQLIRALGKGADDTACTVHLTICSLLEPHQPTQWPVNYNDLLSTKDARNSWEMTMTTDIITHLLKVLEPQLVEVNAFIRDDERVSSNPVMKVTFGDPQLFLHTLPQRSLIHGSAVWSCRQRVSLLSLGHILEQNGGRDTLPILWKFLQKESELRLVKFLPDILALQRDLVKRFQNVVELQRGTITQFLQSLKAASLMTSYKKRINIFLSTWNQLRGSLAINGEIKLPAEYCLEDLDPSAELQVLLPRRQGLGLCSTALVSYLIALHNDLIYAVDKHTGEETSYIVSPADLTELHVIKYEVERDLLPLVLSNCQYSMERGHETLSEYDLPKIQQQLLTRFLQGKPFISLNGIPTLVNRHDRNYENIFQDVKGKVSQESLSSLSQSTLSMELQSYSDVCEALSTVEVALGFLAMTGGESNMQLGDYLKDELQMADHIALHVLKALSRCCLKHCVALWQLLTSLKSETMLRLKRDPFVGISKEYKKTLGEEEKGLLTGFFTKTSADSFLLEMHEFLLLVLKNPSATDTYKPNWSVKDTVVSYIERKDMDIPPDVEELFPDKILLAQYVEAWKFSILIKQERMQR</sequence>
<accession>A0A8J4UQZ4</accession>
<evidence type="ECO:0000256" key="18">
    <source>
        <dbReference type="ARBA" id="ARBA00022859"/>
    </source>
</evidence>
<dbReference type="InterPro" id="IPR027417">
    <property type="entry name" value="P-loop_NTPase"/>
</dbReference>
<evidence type="ECO:0000259" key="24">
    <source>
        <dbReference type="PROSITE" id="PS50089"/>
    </source>
</evidence>
<evidence type="ECO:0000256" key="13">
    <source>
        <dbReference type="ARBA" id="ARBA00022771"/>
    </source>
</evidence>
<feature type="region of interest" description="Disordered" evidence="23">
    <location>
        <begin position="1967"/>
        <end position="1988"/>
    </location>
</feature>
<dbReference type="InterPro" id="IPR013083">
    <property type="entry name" value="Znf_RING/FYVE/PHD"/>
</dbReference>
<dbReference type="FunFam" id="3.40.50.300:FF:000804">
    <property type="entry name" value="E3 ubiquitin-protein ligase RNF213"/>
    <property type="match status" value="1"/>
</dbReference>
<feature type="region of interest" description="Disordered" evidence="23">
    <location>
        <begin position="65"/>
        <end position="499"/>
    </location>
</feature>
<evidence type="ECO:0000313" key="26">
    <source>
        <dbReference type="EMBL" id="KAF5902677.1"/>
    </source>
</evidence>
<evidence type="ECO:0000256" key="15">
    <source>
        <dbReference type="ARBA" id="ARBA00022801"/>
    </source>
</evidence>
<feature type="compositionally biased region" description="Basic and acidic residues" evidence="23">
    <location>
        <begin position="230"/>
        <end position="248"/>
    </location>
</feature>
<dbReference type="SMART" id="SM00382">
    <property type="entry name" value="AAA"/>
    <property type="match status" value="2"/>
</dbReference>
<feature type="compositionally biased region" description="Polar residues" evidence="23">
    <location>
        <begin position="65"/>
        <end position="76"/>
    </location>
</feature>
<dbReference type="GO" id="GO:0008270">
    <property type="term" value="F:zinc ion binding"/>
    <property type="evidence" value="ECO:0007669"/>
    <property type="project" value="UniProtKB-KW"/>
</dbReference>
<dbReference type="Pfam" id="PF00097">
    <property type="entry name" value="zf-C3HC4"/>
    <property type="match status" value="1"/>
</dbReference>
<keyword evidence="12" id="KW-0547">Nucleotide-binding</keyword>
<dbReference type="FunFam" id="3.30.40.10:FF:000488">
    <property type="entry name" value="E3 ubiquitin-protein ligase RNF213"/>
    <property type="match status" value="1"/>
</dbReference>
<dbReference type="PROSITE" id="PS51981">
    <property type="entry name" value="ZF_RZ"/>
    <property type="match status" value="1"/>
</dbReference>
<keyword evidence="15" id="KW-0378">Hydrolase</keyword>
<evidence type="ECO:0000313" key="27">
    <source>
        <dbReference type="Proteomes" id="UP000727407"/>
    </source>
</evidence>
<dbReference type="Pfam" id="PF20173">
    <property type="entry name" value="ZnF_RZ-type"/>
    <property type="match status" value="1"/>
</dbReference>
<proteinExistence type="inferred from homology"/>
<evidence type="ECO:0000256" key="8">
    <source>
        <dbReference type="ARBA" id="ARBA00022657"/>
    </source>
</evidence>
<comment type="subcellular location">
    <subcellularLocation>
        <location evidence="3">Cytoplasm</location>
        <location evidence="3">Cytosol</location>
    </subcellularLocation>
    <subcellularLocation>
        <location evidence="2">Lipid droplet</location>
    </subcellularLocation>
</comment>
<evidence type="ECO:0000256" key="1">
    <source>
        <dbReference type="ARBA" id="ARBA00000900"/>
    </source>
</evidence>
<organism evidence="26 27">
    <name type="scientific">Clarias magur</name>
    <name type="common">Asian catfish</name>
    <name type="synonym">Macropteronotus magur</name>
    <dbReference type="NCBI Taxonomy" id="1594786"/>
    <lineage>
        <taxon>Eukaryota</taxon>
        <taxon>Metazoa</taxon>
        <taxon>Chordata</taxon>
        <taxon>Craniata</taxon>
        <taxon>Vertebrata</taxon>
        <taxon>Euteleostomi</taxon>
        <taxon>Actinopterygii</taxon>
        <taxon>Neopterygii</taxon>
        <taxon>Teleostei</taxon>
        <taxon>Ostariophysi</taxon>
        <taxon>Siluriformes</taxon>
        <taxon>Clariidae</taxon>
        <taxon>Clarias</taxon>
    </lineage>
</organism>
<evidence type="ECO:0000256" key="16">
    <source>
        <dbReference type="ARBA" id="ARBA00022833"/>
    </source>
</evidence>
<keyword evidence="10" id="KW-0808">Transferase</keyword>
<dbReference type="PANTHER" id="PTHR22605">
    <property type="entry name" value="RZ-TYPE DOMAIN-CONTAINING PROTEIN"/>
    <property type="match status" value="1"/>
</dbReference>
<feature type="compositionally biased region" description="Basic and acidic residues" evidence="23">
    <location>
        <begin position="147"/>
        <end position="159"/>
    </location>
</feature>
<evidence type="ECO:0000256" key="3">
    <source>
        <dbReference type="ARBA" id="ARBA00004514"/>
    </source>
</evidence>
<dbReference type="PROSITE" id="PS50089">
    <property type="entry name" value="ZF_RING_2"/>
    <property type="match status" value="1"/>
</dbReference>
<keyword evidence="16" id="KW-0862">Zinc</keyword>
<dbReference type="InterPro" id="IPR001841">
    <property type="entry name" value="Znf_RING"/>
</dbReference>
<dbReference type="GO" id="GO:0005811">
    <property type="term" value="C:lipid droplet"/>
    <property type="evidence" value="ECO:0007669"/>
    <property type="project" value="UniProtKB-SubCell"/>
</dbReference>
<dbReference type="InterPro" id="IPR003593">
    <property type="entry name" value="AAA+_ATPase"/>
</dbReference>
<feature type="compositionally biased region" description="Polar residues" evidence="23">
    <location>
        <begin position="254"/>
        <end position="266"/>
    </location>
</feature>
<feature type="domain" description="RING-type" evidence="24">
    <location>
        <begin position="4123"/>
        <end position="4161"/>
    </location>
</feature>
<keyword evidence="27" id="KW-1185">Reference proteome</keyword>
<dbReference type="CDD" id="cd16561">
    <property type="entry name" value="RING-HC_RNF213"/>
    <property type="match status" value="1"/>
</dbReference>
<dbReference type="InterPro" id="IPR017907">
    <property type="entry name" value="Znf_RING_CS"/>
</dbReference>
<evidence type="ECO:0000256" key="6">
    <source>
        <dbReference type="ARBA" id="ARBA00012483"/>
    </source>
</evidence>
<dbReference type="Gene3D" id="3.30.40.10">
    <property type="entry name" value="Zinc/RING finger domain, C3HC4 (zinc finger)"/>
    <property type="match status" value="1"/>
</dbReference>
<feature type="compositionally biased region" description="Low complexity" evidence="23">
    <location>
        <begin position="190"/>
        <end position="200"/>
    </location>
</feature>
<keyword evidence="17" id="KW-0067">ATP-binding</keyword>
<keyword evidence="19" id="KW-0443">Lipid metabolism</keyword>
<dbReference type="InterPro" id="IPR018957">
    <property type="entry name" value="Znf_C3HC4_RING-type"/>
</dbReference>
<evidence type="ECO:0000256" key="7">
    <source>
        <dbReference type="ARBA" id="ARBA00022490"/>
    </source>
</evidence>
<evidence type="ECO:0000256" key="21">
    <source>
        <dbReference type="ARBA" id="ARBA00048778"/>
    </source>
</evidence>
<keyword evidence="20" id="KW-0511">Multifunctional enzyme</keyword>
<keyword evidence="7" id="KW-0963">Cytoplasm</keyword>
<dbReference type="OrthoDB" id="2423195at2759"/>
<feature type="compositionally biased region" description="Polar residues" evidence="23">
    <location>
        <begin position="179"/>
        <end position="189"/>
    </location>
</feature>
<evidence type="ECO:0000256" key="9">
    <source>
        <dbReference type="ARBA" id="ARBA00022677"/>
    </source>
</evidence>
<evidence type="ECO:0000256" key="12">
    <source>
        <dbReference type="ARBA" id="ARBA00022741"/>
    </source>
</evidence>
<dbReference type="SUPFAM" id="SSF57850">
    <property type="entry name" value="RING/U-box"/>
    <property type="match status" value="1"/>
</dbReference>
<dbReference type="GO" id="GO:2000051">
    <property type="term" value="P:negative regulation of non-canonical Wnt signaling pathway"/>
    <property type="evidence" value="ECO:0007669"/>
    <property type="project" value="TreeGrafter"/>
</dbReference>
<feature type="domain" description="RZ-type" evidence="25">
    <location>
        <begin position="4605"/>
        <end position="4675"/>
    </location>
</feature>
<evidence type="ECO:0000256" key="2">
    <source>
        <dbReference type="ARBA" id="ARBA00004502"/>
    </source>
</evidence>
<evidence type="ECO:0000256" key="14">
    <source>
        <dbReference type="ARBA" id="ARBA00022786"/>
    </source>
</evidence>
<feature type="compositionally biased region" description="Basic and acidic residues" evidence="23">
    <location>
        <begin position="272"/>
        <end position="359"/>
    </location>
</feature>
<dbReference type="InterPro" id="IPR046439">
    <property type="entry name" value="ZF_RZ_dom"/>
</dbReference>
<evidence type="ECO:0000256" key="4">
    <source>
        <dbReference type="ARBA" id="ARBA00004906"/>
    </source>
</evidence>
<keyword evidence="13 22" id="KW-0863">Zinc-finger</keyword>
<dbReference type="Proteomes" id="UP000727407">
    <property type="component" value="Unassembled WGS sequence"/>
</dbReference>
<evidence type="ECO:0000256" key="22">
    <source>
        <dbReference type="PROSITE-ProRule" id="PRU00175"/>
    </source>
</evidence>